<proteinExistence type="inferred from homology"/>
<sequence>MTTRDDWQAAQLDLRGYLERLGLDARTPSRAALDELVEQHVRTFTFDNVDVLLGQHPGVGLEAVQGKFVGRGRGGYCFEHSTILAAALERLGYPVVRRLARVGDPAAVPVSGRTHLVVEVVLDGQRLLCDPGFGMGLVRPVPLVDGHVAEQGGGWRFRVTRDGDRAVWRLARARGHGWEPMHSTDEHPVVPQDVEIGHHYTSTYPGSHFTQGLVVARHLPGRHVTVTESAVTVRRPGSPTEHRDLAAGELREWLELLAPSLTEDEVSRLLARSGVSEAMPS</sequence>
<keyword evidence="4" id="KW-1185">Reference proteome</keyword>
<accession>A0ABQ2BDK8</accession>
<dbReference type="RefSeq" id="WP_188525270.1">
    <property type="nucleotide sequence ID" value="NZ_BMDG01000016.1"/>
</dbReference>
<dbReference type="Proteomes" id="UP000632535">
    <property type="component" value="Unassembled WGS sequence"/>
</dbReference>
<protein>
    <submittedName>
        <fullName evidence="3">Arylamine N-acetyltransferase</fullName>
    </submittedName>
</protein>
<dbReference type="Pfam" id="PF00797">
    <property type="entry name" value="Acetyltransf_2"/>
    <property type="match status" value="1"/>
</dbReference>
<dbReference type="InterPro" id="IPR001447">
    <property type="entry name" value="Arylamine_N-AcTrfase"/>
</dbReference>
<evidence type="ECO:0000256" key="2">
    <source>
        <dbReference type="RuleBase" id="RU003452"/>
    </source>
</evidence>
<gene>
    <name evidence="3" type="primary">nat</name>
    <name evidence="3" type="ORF">GCM10007368_37540</name>
</gene>
<dbReference type="InterPro" id="IPR038765">
    <property type="entry name" value="Papain-like_cys_pep_sf"/>
</dbReference>
<name>A0ABQ2BDK8_9MICO</name>
<dbReference type="PANTHER" id="PTHR11786:SF0">
    <property type="entry name" value="ARYLAMINE N-ACETYLTRANSFERASE 4-RELATED"/>
    <property type="match status" value="1"/>
</dbReference>
<comment type="caution">
    <text evidence="3">The sequence shown here is derived from an EMBL/GenBank/DDBJ whole genome shotgun (WGS) entry which is preliminary data.</text>
</comment>
<dbReference type="SUPFAM" id="SSF54001">
    <property type="entry name" value="Cysteine proteinases"/>
    <property type="match status" value="1"/>
</dbReference>
<dbReference type="PANTHER" id="PTHR11786">
    <property type="entry name" value="N-HYDROXYARYLAMINE O-ACETYLTRANSFERASE"/>
    <property type="match status" value="1"/>
</dbReference>
<evidence type="ECO:0000313" key="3">
    <source>
        <dbReference type="EMBL" id="GGI11708.1"/>
    </source>
</evidence>
<dbReference type="Gene3D" id="3.30.2140.10">
    <property type="entry name" value="Arylamine N-acetyltransferase"/>
    <property type="match status" value="1"/>
</dbReference>
<organism evidence="3 4">
    <name type="scientific">Isoptericola cucumis</name>
    <dbReference type="NCBI Taxonomy" id="1776856"/>
    <lineage>
        <taxon>Bacteria</taxon>
        <taxon>Bacillati</taxon>
        <taxon>Actinomycetota</taxon>
        <taxon>Actinomycetes</taxon>
        <taxon>Micrococcales</taxon>
        <taxon>Promicromonosporaceae</taxon>
        <taxon>Isoptericola</taxon>
    </lineage>
</organism>
<evidence type="ECO:0000313" key="4">
    <source>
        <dbReference type="Proteomes" id="UP000632535"/>
    </source>
</evidence>
<dbReference type="EMBL" id="BMDG01000016">
    <property type="protein sequence ID" value="GGI11708.1"/>
    <property type="molecule type" value="Genomic_DNA"/>
</dbReference>
<comment type="similarity">
    <text evidence="1 2">Belongs to the arylamine N-acetyltransferase family.</text>
</comment>
<reference evidence="4" key="1">
    <citation type="journal article" date="2019" name="Int. J. Syst. Evol. Microbiol.">
        <title>The Global Catalogue of Microorganisms (GCM) 10K type strain sequencing project: providing services to taxonomists for standard genome sequencing and annotation.</title>
        <authorList>
            <consortium name="The Broad Institute Genomics Platform"/>
            <consortium name="The Broad Institute Genome Sequencing Center for Infectious Disease"/>
            <person name="Wu L."/>
            <person name="Ma J."/>
        </authorList>
    </citation>
    <scope>NUCLEOTIDE SEQUENCE [LARGE SCALE GENOMIC DNA]</scope>
    <source>
        <strain evidence="4">CCM 8653</strain>
    </source>
</reference>
<evidence type="ECO:0000256" key="1">
    <source>
        <dbReference type="ARBA" id="ARBA00006547"/>
    </source>
</evidence>
<dbReference type="Gene3D" id="2.40.128.150">
    <property type="entry name" value="Cysteine proteinases"/>
    <property type="match status" value="1"/>
</dbReference>
<dbReference type="PRINTS" id="PR01543">
    <property type="entry name" value="ANATRNSFRASE"/>
</dbReference>